<evidence type="ECO:0000256" key="3">
    <source>
        <dbReference type="ARBA" id="ARBA00022688"/>
    </source>
</evidence>
<evidence type="ECO:0000256" key="4">
    <source>
        <dbReference type="ARBA" id="ARBA00022691"/>
    </source>
</evidence>
<evidence type="ECO:0000259" key="5">
    <source>
        <dbReference type="Pfam" id="PF08241"/>
    </source>
</evidence>
<dbReference type="InterPro" id="IPR010233">
    <property type="entry name" value="UbiG_MeTrfase"/>
</dbReference>
<sequence>MTLVAIDNHVYDRIGEGWWDESNPLNLLQGSLTPARYGYFRDVLRERGFATLDGLRALDIGSGGGFLAERFARAGCDVVGIDPSTVSLDTAHRHAAASGLSIDYRRGVGERLPVGDSTFDLAYCCDVLEHVDDLDAVLAETARALTPGGLYFFDTINRTWLGRLVVIKIMQEWRWTRMFDTPVHDWSMFITPAELTAALDRHGLRLTGLTGLGLRTADPRRLIDMHRARQGRLTYGEVSRRLNFGRVPYTGANYMGYAVKTAARG</sequence>
<dbReference type="Gene3D" id="3.40.50.150">
    <property type="entry name" value="Vaccinia Virus protein VP39"/>
    <property type="match status" value="1"/>
</dbReference>
<protein>
    <submittedName>
        <fullName evidence="6">3-demethylubiquinone-9 3-O-methyltransferase</fullName>
    </submittedName>
</protein>
<dbReference type="PANTHER" id="PTHR43464">
    <property type="entry name" value="METHYLTRANSFERASE"/>
    <property type="match status" value="1"/>
</dbReference>
<proteinExistence type="predicted"/>
<gene>
    <name evidence="6" type="primary">ubiG</name>
    <name evidence="6" type="ORF">F8M49_08465</name>
</gene>
<dbReference type="SUPFAM" id="SSF53335">
    <property type="entry name" value="S-adenosyl-L-methionine-dependent methyltransferases"/>
    <property type="match status" value="1"/>
</dbReference>
<keyword evidence="4" id="KW-0949">S-adenosyl-L-methionine</keyword>
<evidence type="ECO:0000256" key="1">
    <source>
        <dbReference type="ARBA" id="ARBA00022603"/>
    </source>
</evidence>
<reference evidence="6 7" key="1">
    <citation type="submission" date="2019-10" db="EMBL/GenBank/DDBJ databases">
        <title>Draft Genome Assembly of Rhodococcus zopfii DSM44189.</title>
        <authorList>
            <person name="Sutton J.M."/>
            <person name="Akob D.M."/>
            <person name="Bushman T.J."/>
        </authorList>
    </citation>
    <scope>NUCLEOTIDE SEQUENCE [LARGE SCALE GENOMIC DNA]</scope>
    <source>
        <strain evidence="6 7">DSM 44189</strain>
    </source>
</reference>
<accession>A0ABU3WN56</accession>
<organism evidence="6 7">
    <name type="scientific">Rhodococcus zopfii</name>
    <dbReference type="NCBI Taxonomy" id="43772"/>
    <lineage>
        <taxon>Bacteria</taxon>
        <taxon>Bacillati</taxon>
        <taxon>Actinomycetota</taxon>
        <taxon>Actinomycetes</taxon>
        <taxon>Mycobacteriales</taxon>
        <taxon>Nocardiaceae</taxon>
        <taxon>Rhodococcus</taxon>
    </lineage>
</organism>
<keyword evidence="2" id="KW-0808">Transferase</keyword>
<evidence type="ECO:0000256" key="2">
    <source>
        <dbReference type="ARBA" id="ARBA00022679"/>
    </source>
</evidence>
<dbReference type="Pfam" id="PF08241">
    <property type="entry name" value="Methyltransf_11"/>
    <property type="match status" value="1"/>
</dbReference>
<feature type="domain" description="Methyltransferase type 11" evidence="5">
    <location>
        <begin position="58"/>
        <end position="153"/>
    </location>
</feature>
<keyword evidence="7" id="KW-1185">Reference proteome</keyword>
<evidence type="ECO:0000313" key="7">
    <source>
        <dbReference type="Proteomes" id="UP001275440"/>
    </source>
</evidence>
<dbReference type="PANTHER" id="PTHR43464:SF19">
    <property type="entry name" value="UBIQUINONE BIOSYNTHESIS O-METHYLTRANSFERASE, MITOCHONDRIAL"/>
    <property type="match status" value="1"/>
</dbReference>
<dbReference type="CDD" id="cd02440">
    <property type="entry name" value="AdoMet_MTases"/>
    <property type="match status" value="1"/>
</dbReference>
<dbReference type="NCBIfam" id="TIGR01983">
    <property type="entry name" value="UbiG"/>
    <property type="match status" value="1"/>
</dbReference>
<evidence type="ECO:0000313" key="6">
    <source>
        <dbReference type="EMBL" id="MDV2475427.1"/>
    </source>
</evidence>
<comment type="caution">
    <text evidence="6">The sequence shown here is derived from an EMBL/GenBank/DDBJ whole genome shotgun (WGS) entry which is preliminary data.</text>
</comment>
<dbReference type="InterPro" id="IPR013216">
    <property type="entry name" value="Methyltransf_11"/>
</dbReference>
<keyword evidence="1" id="KW-0489">Methyltransferase</keyword>
<dbReference type="InterPro" id="IPR029063">
    <property type="entry name" value="SAM-dependent_MTases_sf"/>
</dbReference>
<dbReference type="Proteomes" id="UP001275440">
    <property type="component" value="Unassembled WGS sequence"/>
</dbReference>
<name>A0ABU3WN56_9NOCA</name>
<keyword evidence="3" id="KW-0831">Ubiquinone biosynthesis</keyword>
<dbReference type="EMBL" id="WBMO01000001">
    <property type="protein sequence ID" value="MDV2475427.1"/>
    <property type="molecule type" value="Genomic_DNA"/>
</dbReference>